<dbReference type="InterPro" id="IPR029058">
    <property type="entry name" value="AB_hydrolase_fold"/>
</dbReference>
<dbReference type="EMBL" id="JAATWM020000022">
    <property type="protein sequence ID" value="KAF9875383.1"/>
    <property type="molecule type" value="Genomic_DNA"/>
</dbReference>
<reference evidence="8" key="1">
    <citation type="submission" date="2020-03" db="EMBL/GenBank/DDBJ databases">
        <authorList>
            <person name="He L."/>
        </authorList>
    </citation>
    <scope>NUCLEOTIDE SEQUENCE</scope>
    <source>
        <strain evidence="8">CkLH20</strain>
    </source>
</reference>
<dbReference type="RefSeq" id="XP_038744844.1">
    <property type="nucleotide sequence ID" value="XM_038889920.1"/>
</dbReference>
<feature type="compositionally biased region" description="Polar residues" evidence="7">
    <location>
        <begin position="485"/>
        <end position="497"/>
    </location>
</feature>
<comment type="caution">
    <text evidence="8">The sequence shown here is derived from an EMBL/GenBank/DDBJ whole genome shotgun (WGS) entry which is preliminary data.</text>
</comment>
<evidence type="ECO:0000313" key="9">
    <source>
        <dbReference type="Proteomes" id="UP000781932"/>
    </source>
</evidence>
<sequence>MASRQDKAWTYRVENIPYDTTVEQLIERHFFSEDQNHLSVKSIFPSVDAIEGEEENFELTATVLFKPPTPRPEGLRVPPSSDITVSKQFQGFTPLYVPPADTKIDADVIAITGLAGHAYGSWAWSEERMWLRDDLKKDVANARILTYGYDSECENRPIIFIGHSLGCLIIKKVMIEAWEKGIHGARLPVRAIVFLAAPHRGLDVQALQSLVKQTPSKQLVSELERNSPTLRDLNSRFRRFGDEIDILTCYEMKQTKTVMETEDGSWVRKGKYVTMVDQESATLSYPREKAKGVAEDHSKIAKIRRTQGGIYPNIRSAIKRALRPTVTVADEHQTSSLRAQEPTHGQAAVPWASPYHHGELYSQAHPLEATSSSMYRHGEAGGLHVIGTPYRPTTPSQTWPRHLTEVPMQMSHRFSTANLARSLSDGTLVSLEPPQAFLAGGYSRSSTPQPPQPPTRSQSQPEPLAVPTLEPSEPELKLNMMAKSVSEQELESNSGAESETGPEVTPAPQSRPEPEMKVAMPWEELSATSTEPKVQPRAELDPQQDIRPYPECSEAISDPDSRPSSEEMDRQLEEKRKKKAALAEAKEKESKLAAQRAEIEATRQRTLELQRQLEALNDDDDSSDDEDGPRA</sequence>
<dbReference type="PANTHER" id="PTHR48182:SF2">
    <property type="entry name" value="PROTEIN SERAC1"/>
    <property type="match status" value="1"/>
</dbReference>
<evidence type="ECO:0000256" key="2">
    <source>
        <dbReference type="ARBA" id="ARBA00004240"/>
    </source>
</evidence>
<name>A0A9P6LJ71_9PEZI</name>
<feature type="compositionally biased region" description="Basic and acidic residues" evidence="7">
    <location>
        <begin position="559"/>
        <end position="575"/>
    </location>
</feature>
<keyword evidence="9" id="KW-1185">Reference proteome</keyword>
<evidence type="ECO:0000256" key="5">
    <source>
        <dbReference type="ARBA" id="ARBA00023128"/>
    </source>
</evidence>
<comment type="subcellular location">
    <subcellularLocation>
        <location evidence="2">Endoplasmic reticulum</location>
    </subcellularLocation>
    <subcellularLocation>
        <location evidence="3">Membrane</location>
    </subcellularLocation>
    <subcellularLocation>
        <location evidence="1">Mitochondrion</location>
    </subcellularLocation>
</comment>
<evidence type="ECO:0000313" key="8">
    <source>
        <dbReference type="EMBL" id="KAF9875383.1"/>
    </source>
</evidence>
<evidence type="ECO:0008006" key="10">
    <source>
        <dbReference type="Google" id="ProtNLM"/>
    </source>
</evidence>
<feature type="region of interest" description="Disordered" evidence="7">
    <location>
        <begin position="612"/>
        <end position="631"/>
    </location>
</feature>
<dbReference type="Proteomes" id="UP000781932">
    <property type="component" value="Unassembled WGS sequence"/>
</dbReference>
<dbReference type="AlphaFoldDB" id="A0A9P6LJ71"/>
<keyword evidence="6" id="KW-0472">Membrane</keyword>
<evidence type="ECO:0000256" key="7">
    <source>
        <dbReference type="SAM" id="MobiDB-lite"/>
    </source>
</evidence>
<keyword evidence="4" id="KW-0256">Endoplasmic reticulum</keyword>
<evidence type="ECO:0000256" key="1">
    <source>
        <dbReference type="ARBA" id="ARBA00004173"/>
    </source>
</evidence>
<keyword evidence="5" id="KW-0496">Mitochondrion</keyword>
<dbReference type="PANTHER" id="PTHR48182">
    <property type="entry name" value="PROTEIN SERAC1"/>
    <property type="match status" value="1"/>
</dbReference>
<evidence type="ECO:0000256" key="3">
    <source>
        <dbReference type="ARBA" id="ARBA00004370"/>
    </source>
</evidence>
<feature type="region of interest" description="Disordered" evidence="7">
    <location>
        <begin position="438"/>
        <end position="469"/>
    </location>
</feature>
<dbReference type="OrthoDB" id="1658288at2759"/>
<dbReference type="GeneID" id="62162994"/>
<dbReference type="GO" id="GO:0016020">
    <property type="term" value="C:membrane"/>
    <property type="evidence" value="ECO:0007669"/>
    <property type="project" value="UniProtKB-SubCell"/>
</dbReference>
<reference evidence="8" key="2">
    <citation type="submission" date="2020-11" db="EMBL/GenBank/DDBJ databases">
        <title>Whole genome sequencing of Colletotrichum sp.</title>
        <authorList>
            <person name="Li H."/>
        </authorList>
    </citation>
    <scope>NUCLEOTIDE SEQUENCE</scope>
    <source>
        <strain evidence="8">CkLH20</strain>
    </source>
</reference>
<protein>
    <recommendedName>
        <fullName evidence="10">DUF676 domain-containing protein</fullName>
    </recommendedName>
</protein>
<proteinExistence type="predicted"/>
<dbReference type="Gene3D" id="3.40.50.1820">
    <property type="entry name" value="alpha/beta hydrolase"/>
    <property type="match status" value="1"/>
</dbReference>
<dbReference type="GO" id="GO:0005739">
    <property type="term" value="C:mitochondrion"/>
    <property type="evidence" value="ECO:0007669"/>
    <property type="project" value="UniProtKB-SubCell"/>
</dbReference>
<dbReference type="SUPFAM" id="SSF53474">
    <property type="entry name" value="alpha/beta-Hydrolases"/>
    <property type="match status" value="1"/>
</dbReference>
<feature type="compositionally biased region" description="Acidic residues" evidence="7">
    <location>
        <begin position="616"/>
        <end position="631"/>
    </location>
</feature>
<gene>
    <name evidence="8" type="ORF">CkaCkLH20_07203</name>
</gene>
<evidence type="ECO:0000256" key="6">
    <source>
        <dbReference type="ARBA" id="ARBA00023136"/>
    </source>
</evidence>
<organism evidence="8 9">
    <name type="scientific">Colletotrichum karsti</name>
    <dbReference type="NCBI Taxonomy" id="1095194"/>
    <lineage>
        <taxon>Eukaryota</taxon>
        <taxon>Fungi</taxon>
        <taxon>Dikarya</taxon>
        <taxon>Ascomycota</taxon>
        <taxon>Pezizomycotina</taxon>
        <taxon>Sordariomycetes</taxon>
        <taxon>Hypocreomycetidae</taxon>
        <taxon>Glomerellales</taxon>
        <taxon>Glomerellaceae</taxon>
        <taxon>Colletotrichum</taxon>
        <taxon>Colletotrichum boninense species complex</taxon>
    </lineage>
</organism>
<dbReference type="InterPro" id="IPR052374">
    <property type="entry name" value="SERAC1"/>
</dbReference>
<evidence type="ECO:0000256" key="4">
    <source>
        <dbReference type="ARBA" id="ARBA00022824"/>
    </source>
</evidence>
<feature type="region of interest" description="Disordered" evidence="7">
    <location>
        <begin position="483"/>
        <end position="596"/>
    </location>
</feature>
<dbReference type="GO" id="GO:0005783">
    <property type="term" value="C:endoplasmic reticulum"/>
    <property type="evidence" value="ECO:0007669"/>
    <property type="project" value="UniProtKB-SubCell"/>
</dbReference>
<feature type="compositionally biased region" description="Basic and acidic residues" evidence="7">
    <location>
        <begin position="584"/>
        <end position="596"/>
    </location>
</feature>
<accession>A0A9P6LJ71</accession>